<dbReference type="RefSeq" id="WP_193500601.1">
    <property type="nucleotide sequence ID" value="NZ_JADCKC010000002.1"/>
</dbReference>
<dbReference type="EMBL" id="JADCKC010000002">
    <property type="protein sequence ID" value="MBE5037308.1"/>
    <property type="molecule type" value="Genomic_DNA"/>
</dbReference>
<feature type="transmembrane region" description="Helical" evidence="1">
    <location>
        <begin position="49"/>
        <end position="66"/>
    </location>
</feature>
<keyword evidence="3" id="KW-1185">Reference proteome</keyword>
<feature type="transmembrane region" description="Helical" evidence="1">
    <location>
        <begin position="21"/>
        <end position="43"/>
    </location>
</feature>
<gene>
    <name evidence="2" type="ORF">INF35_05900</name>
</gene>
<reference evidence="2 3" key="1">
    <citation type="submission" date="2020-10" db="EMBL/GenBank/DDBJ databases">
        <title>ChiBAC.</title>
        <authorList>
            <person name="Zenner C."/>
            <person name="Hitch T.C.A."/>
            <person name="Clavel T."/>
        </authorList>
    </citation>
    <scope>NUCLEOTIDE SEQUENCE [LARGE SCALE GENOMIC DNA]</scope>
    <source>
        <strain evidence="2 3">DSM 109015</strain>
    </source>
</reference>
<keyword evidence="1" id="KW-0472">Membrane</keyword>
<keyword evidence="1" id="KW-1133">Transmembrane helix</keyword>
<accession>A0ABR9R2C7</accession>
<evidence type="ECO:0000313" key="2">
    <source>
        <dbReference type="EMBL" id="MBE5037308.1"/>
    </source>
</evidence>
<keyword evidence="1" id="KW-0812">Transmembrane</keyword>
<organism evidence="2 3">
    <name type="scientific">Gemmiger gallinarum</name>
    <dbReference type="NCBI Taxonomy" id="2779354"/>
    <lineage>
        <taxon>Bacteria</taxon>
        <taxon>Bacillati</taxon>
        <taxon>Bacillota</taxon>
        <taxon>Clostridia</taxon>
        <taxon>Eubacteriales</taxon>
        <taxon>Gemmiger</taxon>
    </lineage>
</organism>
<name>A0ABR9R2C7_9FIRM</name>
<comment type="caution">
    <text evidence="2">The sequence shown here is derived from an EMBL/GenBank/DDBJ whole genome shotgun (WGS) entry which is preliminary data.</text>
</comment>
<protein>
    <submittedName>
        <fullName evidence="2">Uncharacterized protein</fullName>
    </submittedName>
</protein>
<evidence type="ECO:0000313" key="3">
    <source>
        <dbReference type="Proteomes" id="UP000768567"/>
    </source>
</evidence>
<sequence>MEKEKAASVVTHGKRQAKEPNLILSFSGVVCKYIASGLIGVAIAFPLGLMGRVLFAAMAVWLGVITEC</sequence>
<dbReference type="Proteomes" id="UP000768567">
    <property type="component" value="Unassembled WGS sequence"/>
</dbReference>
<evidence type="ECO:0000256" key="1">
    <source>
        <dbReference type="SAM" id="Phobius"/>
    </source>
</evidence>
<proteinExistence type="predicted"/>